<proteinExistence type="inferred from homology"/>
<dbReference type="GO" id="GO:0016992">
    <property type="term" value="F:lipoate synthase activity"/>
    <property type="evidence" value="ECO:0007669"/>
    <property type="project" value="UniProtKB-UniRule"/>
</dbReference>
<feature type="binding site" evidence="9">
    <location>
        <position position="71"/>
    </location>
    <ligand>
        <name>[4Fe-4S] cluster</name>
        <dbReference type="ChEBI" id="CHEBI:49883"/>
        <label>1</label>
    </ligand>
</feature>
<dbReference type="GO" id="GO:0009249">
    <property type="term" value="P:protein lipoylation"/>
    <property type="evidence" value="ECO:0007669"/>
    <property type="project" value="UniProtKB-UniRule"/>
</dbReference>
<gene>
    <name evidence="9 11" type="primary">lipA</name>
    <name evidence="11" type="ORF">Cabys_3307</name>
</gene>
<dbReference type="NCBIfam" id="TIGR00510">
    <property type="entry name" value="lipA"/>
    <property type="match status" value="1"/>
</dbReference>
<keyword evidence="7 9" id="KW-0411">Iron-sulfur</keyword>
<evidence type="ECO:0000256" key="1">
    <source>
        <dbReference type="ARBA" id="ARBA00022485"/>
    </source>
</evidence>
<feature type="binding site" evidence="9">
    <location>
        <position position="101"/>
    </location>
    <ligand>
        <name>[4Fe-4S] cluster</name>
        <dbReference type="ChEBI" id="CHEBI:49883"/>
        <label>2</label>
        <note>4Fe-4S-S-AdoMet</note>
    </ligand>
</feature>
<dbReference type="GO" id="GO:0051539">
    <property type="term" value="F:4 iron, 4 sulfur cluster binding"/>
    <property type="evidence" value="ECO:0007669"/>
    <property type="project" value="UniProtKB-UniRule"/>
</dbReference>
<dbReference type="InterPro" id="IPR058240">
    <property type="entry name" value="rSAM_sf"/>
</dbReference>
<comment type="pathway">
    <text evidence="9">Protein modification; protein lipoylation via endogenous pathway; protein N(6)-(lipoyl)lysine from octanoyl-[acyl-carrier-protein]: step 2/2.</text>
</comment>
<dbReference type="SUPFAM" id="SSF102114">
    <property type="entry name" value="Radical SAM enzymes"/>
    <property type="match status" value="1"/>
</dbReference>
<organism evidence="11 12">
    <name type="scientific">Caldithrix abyssi DSM 13497</name>
    <dbReference type="NCBI Taxonomy" id="880073"/>
    <lineage>
        <taxon>Bacteria</taxon>
        <taxon>Pseudomonadati</taxon>
        <taxon>Calditrichota</taxon>
        <taxon>Calditrichia</taxon>
        <taxon>Calditrichales</taxon>
        <taxon>Calditrichaceae</taxon>
        <taxon>Caldithrix</taxon>
    </lineage>
</organism>
<dbReference type="SFLD" id="SFLDG01058">
    <property type="entry name" value="lipoyl_synthase_like"/>
    <property type="match status" value="1"/>
</dbReference>
<feature type="domain" description="Radical SAM core" evidence="10">
    <location>
        <begin position="83"/>
        <end position="297"/>
    </location>
</feature>
<dbReference type="PIRSF" id="PIRSF005963">
    <property type="entry name" value="Lipoyl_synth"/>
    <property type="match status" value="1"/>
</dbReference>
<dbReference type="SFLD" id="SFLDF00271">
    <property type="entry name" value="lipoyl_synthase"/>
    <property type="match status" value="1"/>
</dbReference>
<feature type="binding site" evidence="9">
    <location>
        <position position="82"/>
    </location>
    <ligand>
        <name>[4Fe-4S] cluster</name>
        <dbReference type="ChEBI" id="CHEBI:49883"/>
        <label>1</label>
    </ligand>
</feature>
<sequence length="320" mass="36897">MVNIEIFLKLSPFKKQKQTEKTTLAKKIDPANSQANTRLRRPDWLKIKLGVNNNFSDVRHLINRQKLHTVCESARCPNIGECWSRRTATFMILGNVCTRSCRFCNITVGKPTEYDLQEPRRVAEAVKELDLRHAVITSVARDDLSDGGAFIFAETVRLIHELHPRCSVEVLIPDFKGDLNDLDTVLDARPQILNHNLETVERLQREVRVQARYDRSLSILKHAKKRDFVTKSGIMVGLGETWDEIIQLFKDLRAIQCDILTIGQYLPPTKQHYPLDRYYTPQEFEELRRIAIELGFKHVESGPLVRSSYHADEQAPLLND</sequence>
<dbReference type="NCBIfam" id="NF009544">
    <property type="entry name" value="PRK12928.1"/>
    <property type="match status" value="1"/>
</dbReference>
<comment type="function">
    <text evidence="9">Catalyzes the radical-mediated insertion of two sulfur atoms into the C-6 and C-8 positions of the octanoyl moiety bound to the lipoyl domains of lipoate-dependent enzymes, thereby converting the octanoylated domains into lipoylated derivatives.</text>
</comment>
<evidence type="ECO:0000259" key="10">
    <source>
        <dbReference type="PROSITE" id="PS51918"/>
    </source>
</evidence>
<reference evidence="11 12" key="1">
    <citation type="submission" date="2016-11" db="EMBL/GenBank/DDBJ databases">
        <title>Genomic analysis of Caldithrix abyssi and proposal of a novel bacterial phylum Caldithrichaeota.</title>
        <authorList>
            <person name="Kublanov I."/>
            <person name="Sigalova O."/>
            <person name="Gavrilov S."/>
            <person name="Lebedinsky A."/>
            <person name="Ivanova N."/>
            <person name="Daum C."/>
            <person name="Reddy T."/>
            <person name="Klenk H.P."/>
            <person name="Goker M."/>
            <person name="Reva O."/>
            <person name="Miroshnichenko M."/>
            <person name="Kyprides N."/>
            <person name="Woyke T."/>
            <person name="Gelfand M."/>
        </authorList>
    </citation>
    <scope>NUCLEOTIDE SEQUENCE [LARGE SCALE GENOMIC DNA]</scope>
    <source>
        <strain evidence="11 12">LF13</strain>
    </source>
</reference>
<dbReference type="FunFam" id="3.20.20.70:FF:000040">
    <property type="entry name" value="Lipoyl synthase"/>
    <property type="match status" value="1"/>
</dbReference>
<keyword evidence="2 9" id="KW-0963">Cytoplasm</keyword>
<evidence type="ECO:0000256" key="2">
    <source>
        <dbReference type="ARBA" id="ARBA00022490"/>
    </source>
</evidence>
<dbReference type="InterPro" id="IPR003698">
    <property type="entry name" value="Lipoyl_synth"/>
</dbReference>
<dbReference type="Gene3D" id="3.20.20.70">
    <property type="entry name" value="Aldolase class I"/>
    <property type="match status" value="1"/>
</dbReference>
<evidence type="ECO:0000256" key="5">
    <source>
        <dbReference type="ARBA" id="ARBA00022723"/>
    </source>
</evidence>
<accession>A0A1J1CBJ4</accession>
<evidence type="ECO:0000256" key="3">
    <source>
        <dbReference type="ARBA" id="ARBA00022679"/>
    </source>
</evidence>
<name>A0A1J1CBJ4_CALAY</name>
<dbReference type="InterPro" id="IPR013785">
    <property type="entry name" value="Aldolase_TIM"/>
</dbReference>
<dbReference type="UniPathway" id="UPA00538">
    <property type="reaction ID" value="UER00593"/>
</dbReference>
<dbReference type="EC" id="2.8.1.8" evidence="9"/>
<keyword evidence="5 9" id="KW-0479">Metal-binding</keyword>
<keyword evidence="1 9" id="KW-0004">4Fe-4S</keyword>
<feature type="binding site" evidence="9">
    <location>
        <position position="97"/>
    </location>
    <ligand>
        <name>[4Fe-4S] cluster</name>
        <dbReference type="ChEBI" id="CHEBI:49883"/>
        <label>2</label>
        <note>4Fe-4S-S-AdoMet</note>
    </ligand>
</feature>
<dbReference type="InterPro" id="IPR007197">
    <property type="entry name" value="rSAM"/>
</dbReference>
<feature type="binding site" evidence="9">
    <location>
        <position position="308"/>
    </location>
    <ligand>
        <name>[4Fe-4S] cluster</name>
        <dbReference type="ChEBI" id="CHEBI:49883"/>
        <label>1</label>
    </ligand>
</feature>
<dbReference type="HAMAP" id="MF_00206">
    <property type="entry name" value="Lipoyl_synth"/>
    <property type="match status" value="1"/>
</dbReference>
<keyword evidence="6 9" id="KW-0408">Iron</keyword>
<dbReference type="AlphaFoldDB" id="A0A1J1CBJ4"/>
<evidence type="ECO:0000256" key="7">
    <source>
        <dbReference type="ARBA" id="ARBA00023014"/>
    </source>
</evidence>
<keyword evidence="3 9" id="KW-0808">Transferase</keyword>
<dbReference type="InterPro" id="IPR006638">
    <property type="entry name" value="Elp3/MiaA/NifB-like_rSAM"/>
</dbReference>
<dbReference type="NCBIfam" id="NF004019">
    <property type="entry name" value="PRK05481.1"/>
    <property type="match status" value="1"/>
</dbReference>
<dbReference type="CDD" id="cd01335">
    <property type="entry name" value="Radical_SAM"/>
    <property type="match status" value="1"/>
</dbReference>
<dbReference type="InterPro" id="IPR031691">
    <property type="entry name" value="LIAS_N"/>
</dbReference>
<dbReference type="PANTHER" id="PTHR10949:SF0">
    <property type="entry name" value="LIPOYL SYNTHASE, MITOCHONDRIAL"/>
    <property type="match status" value="1"/>
</dbReference>
<dbReference type="PROSITE" id="PS51918">
    <property type="entry name" value="RADICAL_SAM"/>
    <property type="match status" value="1"/>
</dbReference>
<evidence type="ECO:0000313" key="12">
    <source>
        <dbReference type="Proteomes" id="UP000183868"/>
    </source>
</evidence>
<dbReference type="Pfam" id="PF16881">
    <property type="entry name" value="LIAS_N"/>
    <property type="match status" value="1"/>
</dbReference>
<evidence type="ECO:0000256" key="8">
    <source>
        <dbReference type="ARBA" id="ARBA00047326"/>
    </source>
</evidence>
<evidence type="ECO:0000256" key="4">
    <source>
        <dbReference type="ARBA" id="ARBA00022691"/>
    </source>
</evidence>
<evidence type="ECO:0000313" key="11">
    <source>
        <dbReference type="EMBL" id="APF20055.1"/>
    </source>
</evidence>
<evidence type="ECO:0000256" key="9">
    <source>
        <dbReference type="HAMAP-Rule" id="MF_00206"/>
    </source>
</evidence>
<dbReference type="KEGG" id="caby:Cabys_3307"/>
<comment type="subcellular location">
    <subcellularLocation>
        <location evidence="9">Cytoplasm</location>
    </subcellularLocation>
</comment>
<comment type="similarity">
    <text evidence="9">Belongs to the radical SAM superfamily. Lipoyl synthase family.</text>
</comment>
<feature type="binding site" evidence="9">
    <location>
        <position position="104"/>
    </location>
    <ligand>
        <name>[4Fe-4S] cluster</name>
        <dbReference type="ChEBI" id="CHEBI:49883"/>
        <label>2</label>
        <note>4Fe-4S-S-AdoMet</note>
    </ligand>
</feature>
<dbReference type="Proteomes" id="UP000183868">
    <property type="component" value="Chromosome"/>
</dbReference>
<keyword evidence="4 9" id="KW-0949">S-adenosyl-L-methionine</keyword>
<dbReference type="SFLD" id="SFLDS00029">
    <property type="entry name" value="Radical_SAM"/>
    <property type="match status" value="1"/>
</dbReference>
<evidence type="ECO:0000256" key="6">
    <source>
        <dbReference type="ARBA" id="ARBA00023004"/>
    </source>
</evidence>
<feature type="binding site" evidence="9">
    <location>
        <position position="76"/>
    </location>
    <ligand>
        <name>[4Fe-4S] cluster</name>
        <dbReference type="ChEBI" id="CHEBI:49883"/>
        <label>1</label>
    </ligand>
</feature>
<protein>
    <recommendedName>
        <fullName evidence="9">Lipoyl synthase</fullName>
        <ecNumber evidence="9">2.8.1.8</ecNumber>
    </recommendedName>
    <alternativeName>
        <fullName evidence="9">Lip-syn</fullName>
        <shortName evidence="9">LS</shortName>
    </alternativeName>
    <alternativeName>
        <fullName evidence="9">Lipoate synthase</fullName>
    </alternativeName>
    <alternativeName>
        <fullName evidence="9">Lipoic acid synthase</fullName>
    </alternativeName>
    <alternativeName>
        <fullName evidence="9">Sulfur insertion protein LipA</fullName>
    </alternativeName>
</protein>
<dbReference type="PANTHER" id="PTHR10949">
    <property type="entry name" value="LIPOYL SYNTHASE"/>
    <property type="match status" value="1"/>
</dbReference>
<dbReference type="GO" id="GO:0005737">
    <property type="term" value="C:cytoplasm"/>
    <property type="evidence" value="ECO:0007669"/>
    <property type="project" value="UniProtKB-SubCell"/>
</dbReference>
<dbReference type="SMART" id="SM00729">
    <property type="entry name" value="Elp3"/>
    <property type="match status" value="1"/>
</dbReference>
<comment type="catalytic activity">
    <reaction evidence="8 9">
        <text>[[Fe-S] cluster scaffold protein carrying a second [4Fe-4S](2+) cluster] + N(6)-octanoyl-L-lysyl-[protein] + 2 oxidized [2Fe-2S]-[ferredoxin] + 2 S-adenosyl-L-methionine + 4 H(+) = [[Fe-S] cluster scaffold protein] + N(6)-[(R)-dihydrolipoyl]-L-lysyl-[protein] + 4 Fe(3+) + 2 hydrogen sulfide + 2 5'-deoxyadenosine + 2 L-methionine + 2 reduced [2Fe-2S]-[ferredoxin]</text>
        <dbReference type="Rhea" id="RHEA:16585"/>
        <dbReference type="Rhea" id="RHEA-COMP:9928"/>
        <dbReference type="Rhea" id="RHEA-COMP:10000"/>
        <dbReference type="Rhea" id="RHEA-COMP:10001"/>
        <dbReference type="Rhea" id="RHEA-COMP:10475"/>
        <dbReference type="Rhea" id="RHEA-COMP:14568"/>
        <dbReference type="Rhea" id="RHEA-COMP:14569"/>
        <dbReference type="ChEBI" id="CHEBI:15378"/>
        <dbReference type="ChEBI" id="CHEBI:17319"/>
        <dbReference type="ChEBI" id="CHEBI:29034"/>
        <dbReference type="ChEBI" id="CHEBI:29919"/>
        <dbReference type="ChEBI" id="CHEBI:33722"/>
        <dbReference type="ChEBI" id="CHEBI:33737"/>
        <dbReference type="ChEBI" id="CHEBI:33738"/>
        <dbReference type="ChEBI" id="CHEBI:57844"/>
        <dbReference type="ChEBI" id="CHEBI:59789"/>
        <dbReference type="ChEBI" id="CHEBI:78809"/>
        <dbReference type="ChEBI" id="CHEBI:83100"/>
        <dbReference type="EC" id="2.8.1.8"/>
    </reaction>
</comment>
<dbReference type="Pfam" id="PF04055">
    <property type="entry name" value="Radical_SAM"/>
    <property type="match status" value="1"/>
</dbReference>
<comment type="cofactor">
    <cofactor evidence="9">
        <name>[4Fe-4S] cluster</name>
        <dbReference type="ChEBI" id="CHEBI:49883"/>
    </cofactor>
    <text evidence="9">Binds 2 [4Fe-4S] clusters per subunit. One cluster is coordinated with 3 cysteines and an exchangeable S-adenosyl-L-methionine.</text>
</comment>
<dbReference type="GO" id="GO:0046872">
    <property type="term" value="F:metal ion binding"/>
    <property type="evidence" value="ECO:0007669"/>
    <property type="project" value="UniProtKB-KW"/>
</dbReference>
<dbReference type="EMBL" id="CP018099">
    <property type="protein sequence ID" value="APF20055.1"/>
    <property type="molecule type" value="Genomic_DNA"/>
</dbReference>